<reference evidence="1 2" key="1">
    <citation type="submission" date="2019-10" db="EMBL/GenBank/DDBJ databases">
        <title>Genomic and transcriptomic insights into the perfect genentic adaptation of a filamentous nitrogen-fixing cyanobacterium to rice fields.</title>
        <authorList>
            <person name="Chen Z."/>
        </authorList>
    </citation>
    <scope>NUCLEOTIDE SEQUENCE [LARGE SCALE GENOMIC DNA]</scope>
    <source>
        <strain evidence="1">CCNUC1</strain>
    </source>
</reference>
<evidence type="ECO:0000313" key="2">
    <source>
        <dbReference type="Proteomes" id="UP000326678"/>
    </source>
</evidence>
<dbReference type="EMBL" id="CP045227">
    <property type="protein sequence ID" value="QFS50425.1"/>
    <property type="molecule type" value="Genomic_DNA"/>
</dbReference>
<dbReference type="AlphaFoldDB" id="A0A5P8WC79"/>
<protein>
    <submittedName>
        <fullName evidence="1">Uncharacterized protein</fullName>
    </submittedName>
</protein>
<accession>A0A5P8WC79</accession>
<evidence type="ECO:0000313" key="1">
    <source>
        <dbReference type="EMBL" id="QFS50425.1"/>
    </source>
</evidence>
<name>A0A5P8WC79_9NOSO</name>
<keyword evidence="2" id="KW-1185">Reference proteome</keyword>
<gene>
    <name evidence="1" type="ORF">GXM_07919</name>
</gene>
<dbReference type="KEGG" id="nsh:GXM_07919"/>
<sequence length="69" mass="7540">MIQHLCQLSFNPDAVLCQLLQSEFTSVKILVGQSGTMENGKNLLGNYSTDINNQLNGTQLQKSSGVLKK</sequence>
<dbReference type="Proteomes" id="UP000326678">
    <property type="component" value="Chromosome Gxm2"/>
</dbReference>
<proteinExistence type="predicted"/>
<organism evidence="1 2">
    <name type="scientific">Nostoc sphaeroides CCNUC1</name>
    <dbReference type="NCBI Taxonomy" id="2653204"/>
    <lineage>
        <taxon>Bacteria</taxon>
        <taxon>Bacillati</taxon>
        <taxon>Cyanobacteriota</taxon>
        <taxon>Cyanophyceae</taxon>
        <taxon>Nostocales</taxon>
        <taxon>Nostocaceae</taxon>
        <taxon>Nostoc</taxon>
    </lineage>
</organism>